<evidence type="ECO:0000313" key="2">
    <source>
        <dbReference type="Proteomes" id="UP000285310"/>
    </source>
</evidence>
<dbReference type="InParanoid" id="A0A423PFI9"/>
<proteinExistence type="predicted"/>
<protein>
    <submittedName>
        <fullName evidence="1">Uncharacterized protein</fullName>
    </submittedName>
</protein>
<reference evidence="1 2" key="1">
    <citation type="submission" date="2013-10" db="EMBL/GenBank/DDBJ databases">
        <title>Salinisphaera japonica YTM-1 Genome Sequencing.</title>
        <authorList>
            <person name="Lai Q."/>
            <person name="Li C."/>
            <person name="Shao Z."/>
        </authorList>
    </citation>
    <scope>NUCLEOTIDE SEQUENCE [LARGE SCALE GENOMIC DNA]</scope>
    <source>
        <strain evidence="1 2">YTM-1</strain>
    </source>
</reference>
<keyword evidence="2" id="KW-1185">Reference proteome</keyword>
<dbReference type="Proteomes" id="UP000285310">
    <property type="component" value="Unassembled WGS sequence"/>
</dbReference>
<sequence length="122" mass="13701">MLLSLIDDTSDGIVDITVEVPDVYASIIRDQIHQIKDATERARFSEALLRHLARVIGDFVDGDIRPPTEKQVLFAFSLAKRQGVKVPREALIYRGVMHRFLTEQLDESSVAPRNGTDDQPKG</sequence>
<dbReference type="AlphaFoldDB" id="A0A423PFI9"/>
<dbReference type="OrthoDB" id="5957461at2"/>
<organism evidence="1 2">
    <name type="scientific">Salinisphaera japonica YTM-1</name>
    <dbReference type="NCBI Taxonomy" id="1209778"/>
    <lineage>
        <taxon>Bacteria</taxon>
        <taxon>Pseudomonadati</taxon>
        <taxon>Pseudomonadota</taxon>
        <taxon>Gammaproteobacteria</taxon>
        <taxon>Salinisphaerales</taxon>
        <taxon>Salinisphaeraceae</taxon>
        <taxon>Salinisphaera</taxon>
    </lineage>
</organism>
<dbReference type="EMBL" id="AYKG01000067">
    <property type="protein sequence ID" value="ROO24335.1"/>
    <property type="molecule type" value="Genomic_DNA"/>
</dbReference>
<gene>
    <name evidence="1" type="ORF">SAJA_14020</name>
</gene>
<name>A0A423PFI9_9GAMM</name>
<comment type="caution">
    <text evidence="1">The sequence shown here is derived from an EMBL/GenBank/DDBJ whole genome shotgun (WGS) entry which is preliminary data.</text>
</comment>
<evidence type="ECO:0000313" key="1">
    <source>
        <dbReference type="EMBL" id="ROO24335.1"/>
    </source>
</evidence>
<accession>A0A423PFI9</accession>
<dbReference type="RefSeq" id="WP_123659249.1">
    <property type="nucleotide sequence ID" value="NZ_AYKG01000067.1"/>
</dbReference>